<reference evidence="2" key="1">
    <citation type="submission" date="2019-08" db="EMBL/GenBank/DDBJ databases">
        <title>The genome of the North American firefly Photinus pyralis.</title>
        <authorList>
            <consortium name="Photinus pyralis genome working group"/>
            <person name="Fallon T.R."/>
            <person name="Sander Lower S.E."/>
            <person name="Weng J.-K."/>
        </authorList>
    </citation>
    <scope>NUCLEOTIDE SEQUENCE</scope>
    <source>
        <strain evidence="2">TRF0915ILg1</strain>
        <tissue evidence="2">Whole body</tissue>
    </source>
</reference>
<proteinExistence type="predicted"/>
<name>A0A8K0CJ47_IGNLU</name>
<accession>A0A8K0CJ47</accession>
<dbReference type="OrthoDB" id="10062605at2759"/>
<comment type="caution">
    <text evidence="2">The sequence shown here is derived from an EMBL/GenBank/DDBJ whole genome shotgun (WGS) entry which is preliminary data.</text>
</comment>
<evidence type="ECO:0000256" key="1">
    <source>
        <dbReference type="SAM" id="MobiDB-lite"/>
    </source>
</evidence>
<evidence type="ECO:0000313" key="2">
    <source>
        <dbReference type="EMBL" id="KAF2884860.1"/>
    </source>
</evidence>
<sequence>MLLKKALDPNDTDPLVDNITFFNVMKPKKVIGETSLNLGSATQLSPSTICDVKAESSETTIGSFCNVYVDNFSINNESDLMIPQEHVKQLKHQNRKLTDELENTRSQLTAAEE</sequence>
<gene>
    <name evidence="2" type="ORF">ILUMI_21337</name>
</gene>
<evidence type="ECO:0000313" key="3">
    <source>
        <dbReference type="Proteomes" id="UP000801492"/>
    </source>
</evidence>
<dbReference type="EMBL" id="VTPC01090126">
    <property type="protein sequence ID" value="KAF2884860.1"/>
    <property type="molecule type" value="Genomic_DNA"/>
</dbReference>
<dbReference type="Proteomes" id="UP000801492">
    <property type="component" value="Unassembled WGS sequence"/>
</dbReference>
<keyword evidence="3" id="KW-1185">Reference proteome</keyword>
<organism evidence="2 3">
    <name type="scientific">Ignelater luminosus</name>
    <name type="common">Cucubano</name>
    <name type="synonym">Pyrophorus luminosus</name>
    <dbReference type="NCBI Taxonomy" id="2038154"/>
    <lineage>
        <taxon>Eukaryota</taxon>
        <taxon>Metazoa</taxon>
        <taxon>Ecdysozoa</taxon>
        <taxon>Arthropoda</taxon>
        <taxon>Hexapoda</taxon>
        <taxon>Insecta</taxon>
        <taxon>Pterygota</taxon>
        <taxon>Neoptera</taxon>
        <taxon>Endopterygota</taxon>
        <taxon>Coleoptera</taxon>
        <taxon>Polyphaga</taxon>
        <taxon>Elateriformia</taxon>
        <taxon>Elateroidea</taxon>
        <taxon>Elateridae</taxon>
        <taxon>Agrypninae</taxon>
        <taxon>Pyrophorini</taxon>
        <taxon>Ignelater</taxon>
    </lineage>
</organism>
<protein>
    <submittedName>
        <fullName evidence="2">Uncharacterized protein</fullName>
    </submittedName>
</protein>
<dbReference type="AlphaFoldDB" id="A0A8K0CJ47"/>
<feature type="compositionally biased region" description="Polar residues" evidence="1">
    <location>
        <begin position="104"/>
        <end position="113"/>
    </location>
</feature>
<feature type="region of interest" description="Disordered" evidence="1">
    <location>
        <begin position="94"/>
        <end position="113"/>
    </location>
</feature>